<keyword evidence="1" id="KW-1133">Transmembrane helix</keyword>
<keyword evidence="1" id="KW-0472">Membrane</keyword>
<organism evidence="2 3">
    <name type="scientific">Polaribacter porphyrae</name>
    <dbReference type="NCBI Taxonomy" id="1137780"/>
    <lineage>
        <taxon>Bacteria</taxon>
        <taxon>Pseudomonadati</taxon>
        <taxon>Bacteroidota</taxon>
        <taxon>Flavobacteriia</taxon>
        <taxon>Flavobacteriales</taxon>
        <taxon>Flavobacteriaceae</taxon>
    </lineage>
</organism>
<evidence type="ECO:0000313" key="2">
    <source>
        <dbReference type="EMBL" id="PQJ79802.1"/>
    </source>
</evidence>
<evidence type="ECO:0000313" key="3">
    <source>
        <dbReference type="Proteomes" id="UP000238882"/>
    </source>
</evidence>
<protein>
    <submittedName>
        <fullName evidence="2">Uncharacterized protein</fullName>
    </submittedName>
</protein>
<name>A0A2S7WR62_9FLAO</name>
<evidence type="ECO:0000256" key="1">
    <source>
        <dbReference type="SAM" id="Phobius"/>
    </source>
</evidence>
<sequence>MGITWESIRDWLVIIAKESKNHIASIIIIILLFFLLWFFLQTRDLLVVLNQPKEKHLFEMILFFSSITILSFLISNVNDYFYGKISLIPRDNKELAFRTKTMDSFSQNESDK</sequence>
<dbReference type="Proteomes" id="UP000238882">
    <property type="component" value="Unassembled WGS sequence"/>
</dbReference>
<gene>
    <name evidence="2" type="ORF">BTO18_11730</name>
</gene>
<dbReference type="EMBL" id="MSCN01000001">
    <property type="protein sequence ID" value="PQJ79802.1"/>
    <property type="molecule type" value="Genomic_DNA"/>
</dbReference>
<keyword evidence="3" id="KW-1185">Reference proteome</keyword>
<accession>A0A2S7WR62</accession>
<proteinExistence type="predicted"/>
<dbReference type="AlphaFoldDB" id="A0A2S7WR62"/>
<comment type="caution">
    <text evidence="2">The sequence shown here is derived from an EMBL/GenBank/DDBJ whole genome shotgun (WGS) entry which is preliminary data.</text>
</comment>
<feature type="transmembrane region" description="Helical" evidence="1">
    <location>
        <begin position="21"/>
        <end position="40"/>
    </location>
</feature>
<reference evidence="2 3" key="1">
    <citation type="submission" date="2016-12" db="EMBL/GenBank/DDBJ databases">
        <title>Trade-off between light-utilization and light-protection in marine flavobacteria.</title>
        <authorList>
            <person name="Kumagai Y."/>
            <person name="Yoshizawa S."/>
            <person name="Kogure K."/>
            <person name="Iwasaki W."/>
        </authorList>
    </citation>
    <scope>NUCLEOTIDE SEQUENCE [LARGE SCALE GENOMIC DNA]</scope>
    <source>
        <strain evidence="2 3">NBRC 108759</strain>
    </source>
</reference>
<keyword evidence="1" id="KW-0812">Transmembrane</keyword>
<feature type="transmembrane region" description="Helical" evidence="1">
    <location>
        <begin position="60"/>
        <end position="82"/>
    </location>
</feature>